<keyword evidence="2" id="KW-1185">Reference proteome</keyword>
<protein>
    <recommendedName>
        <fullName evidence="3">HEPN domain-containing protein</fullName>
    </recommendedName>
</protein>
<proteinExistence type="predicted"/>
<gene>
    <name evidence="1" type="ORF">CM19_03030</name>
</gene>
<dbReference type="RefSeq" id="WP_048098923.1">
    <property type="nucleotide sequence ID" value="NZ_JFZT01000019.1"/>
</dbReference>
<evidence type="ECO:0000313" key="1">
    <source>
        <dbReference type="EMBL" id="EZQ10823.1"/>
    </source>
</evidence>
<accession>A0A031LUK0</accession>
<dbReference type="STRING" id="1160895.CM19_03030"/>
<reference evidence="1 2" key="1">
    <citation type="submission" date="2014-03" db="EMBL/GenBank/DDBJ databases">
        <title>Draft genome sequence of the novel thermoacidophilic archaea Acidianus copahuensis ALE1 strain, isolated from Copahue volcanic area in Neuquen Argentina.</title>
        <authorList>
            <person name="Urbieta M.S."/>
            <person name="Rascovan N."/>
            <person name="Castro C."/>
            <person name="Revale S."/>
            <person name="Giaveno M.A."/>
            <person name="Vazquez M.P."/>
            <person name="Donati E.R."/>
        </authorList>
    </citation>
    <scope>NUCLEOTIDE SEQUENCE [LARGE SCALE GENOMIC DNA]</scope>
    <source>
        <strain evidence="1 2">ALE1</strain>
    </source>
</reference>
<name>A0A031LUK0_9CREN</name>
<comment type="caution">
    <text evidence="1">The sequence shown here is derived from an EMBL/GenBank/DDBJ whole genome shotgun (WGS) entry which is preliminary data.</text>
</comment>
<dbReference type="OrthoDB" id="36388at2157"/>
<organism evidence="1 2">
    <name type="scientific">Candidatus Acidianus copahuensis</name>
    <dbReference type="NCBI Taxonomy" id="1160895"/>
    <lineage>
        <taxon>Archaea</taxon>
        <taxon>Thermoproteota</taxon>
        <taxon>Thermoprotei</taxon>
        <taxon>Sulfolobales</taxon>
        <taxon>Sulfolobaceae</taxon>
        <taxon>Acidianus</taxon>
    </lineage>
</organism>
<dbReference type="Proteomes" id="UP000024332">
    <property type="component" value="Unassembled WGS sequence"/>
</dbReference>
<sequence>MNNSSLASEFMLRATRTLKEASNAFNEGDLFYTGKRVLETIENLSTVILTIYGIYSVSGNPITQLDYLLETRDLQDNVKMTIRDLQKLYNSLVSINIIDESSLKSPSVLARHNDMKVALDELSKLFERVEGIFDDFHG</sequence>
<evidence type="ECO:0000313" key="2">
    <source>
        <dbReference type="Proteomes" id="UP000024332"/>
    </source>
</evidence>
<dbReference type="EMBL" id="JFZT01000019">
    <property type="protein sequence ID" value="EZQ10823.1"/>
    <property type="molecule type" value="Genomic_DNA"/>
</dbReference>
<evidence type="ECO:0008006" key="3">
    <source>
        <dbReference type="Google" id="ProtNLM"/>
    </source>
</evidence>
<dbReference type="AlphaFoldDB" id="A0A031LUK0"/>